<name>A0A3E3EFD0_9FIRM</name>
<dbReference type="RefSeq" id="WP_117580903.1">
    <property type="nucleotide sequence ID" value="NZ_QUSL01000005.1"/>
</dbReference>
<protein>
    <recommendedName>
        <fullName evidence="1">Peptidase S74 domain-containing protein</fullName>
    </recommendedName>
</protein>
<accession>A0A3E3EFD0</accession>
<dbReference type="Proteomes" id="UP000261032">
    <property type="component" value="Unassembled WGS sequence"/>
</dbReference>
<evidence type="ECO:0000313" key="2">
    <source>
        <dbReference type="EMBL" id="RGD86587.1"/>
    </source>
</evidence>
<dbReference type="Pfam" id="PF13884">
    <property type="entry name" value="Peptidase_S74"/>
    <property type="match status" value="1"/>
</dbReference>
<dbReference type="AlphaFoldDB" id="A0A3E3EFD0"/>
<evidence type="ECO:0000313" key="3">
    <source>
        <dbReference type="Proteomes" id="UP000261032"/>
    </source>
</evidence>
<gene>
    <name evidence="2" type="ORF">DXB93_05340</name>
</gene>
<dbReference type="PROSITE" id="PS51688">
    <property type="entry name" value="ICA"/>
    <property type="match status" value="1"/>
</dbReference>
<dbReference type="InterPro" id="IPR010572">
    <property type="entry name" value="Tail_dom"/>
</dbReference>
<dbReference type="Pfam" id="PF06605">
    <property type="entry name" value="Prophage_tail"/>
    <property type="match status" value="1"/>
</dbReference>
<proteinExistence type="predicted"/>
<dbReference type="InterPro" id="IPR030392">
    <property type="entry name" value="S74_ICA"/>
</dbReference>
<comment type="caution">
    <text evidence="2">The sequence shown here is derived from an EMBL/GenBank/DDBJ whole genome shotgun (WGS) entry which is preliminary data.</text>
</comment>
<reference evidence="2 3" key="1">
    <citation type="submission" date="2018-08" db="EMBL/GenBank/DDBJ databases">
        <title>A genome reference for cultivated species of the human gut microbiota.</title>
        <authorList>
            <person name="Zou Y."/>
            <person name="Xue W."/>
            <person name="Luo G."/>
        </authorList>
    </citation>
    <scope>NUCLEOTIDE SEQUENCE [LARGE SCALE GENOMIC DNA]</scope>
    <source>
        <strain evidence="2 3">OM06-4</strain>
    </source>
</reference>
<organism evidence="2 3">
    <name type="scientific">Thomasclavelia ramosa</name>
    <dbReference type="NCBI Taxonomy" id="1547"/>
    <lineage>
        <taxon>Bacteria</taxon>
        <taxon>Bacillati</taxon>
        <taxon>Bacillota</taxon>
        <taxon>Erysipelotrichia</taxon>
        <taxon>Erysipelotrichales</taxon>
        <taxon>Coprobacillaceae</taxon>
        <taxon>Thomasclavelia</taxon>
    </lineage>
</organism>
<feature type="domain" description="Peptidase S74" evidence="1">
    <location>
        <begin position="603"/>
        <end position="691"/>
    </location>
</feature>
<dbReference type="EMBL" id="QUSL01000005">
    <property type="protein sequence ID" value="RGD86587.1"/>
    <property type="molecule type" value="Genomic_DNA"/>
</dbReference>
<evidence type="ECO:0000259" key="1">
    <source>
        <dbReference type="PROSITE" id="PS51688"/>
    </source>
</evidence>
<sequence>MIIKLYCDDELIHDTTTQDIRCLTLKLKQKVNTADTLTFSILPNHPLYDSIEKLNSILRLYEIDDKSNLLMFKGRVIDTSDTIDGIRCFNCESVLGYLNDSIQPPKEYHNTTIRDYLVDKINYHNSVVEDKKKFYIGTVNVTNNTDNAYRIDNDYPNTMTNIQEKLIKRLGGYLDYKELNGNNYIDYVKDYDSYNSQKIEFKKNILDLERYITSVDLITALIPLGAKDEATELPITIESVNDGKNYVYDQEAVNMYGWIFGTKTYEDTKLPSNLKESALKDLPELTKMSLSLTITAIDLNLIDVNISKIKKGDMIKCISQPHKLDDYFMCTVLEKNYIDPSKSKLTLDKTIKTSSDIAISNNRDINNVTSQLVVNKQFILDQIKHQTDLITGASGGNIAYIFNDKGEPTDMLYMDTDDVKTATNVLRLNKNGIGFSYNGVNGEYKTAWTLDGSFNAEFITVGTLQGIQIIANLGMIGGWAMDSTSLSSGSTTGIILDSSDPSVSTYNKETGYLGAKMFDGGIGIYNPFNHGIYVGDLIGSSDDTDKKDFLGIIGAKGGRIDIGFYKNPPGGGSSSFSNIRIEENSIDFYETLNMNGRSILNQSDRRLKRNIDDIDTSFIYDLEIKKFDYINGDKNKIGIIANYYTDKTYSKYFLHEDRNGYYGVDYQNILNALIQCVQEQNKRIEALERGAK</sequence>